<keyword evidence="6 8" id="KW-0378">Hydrolase</keyword>
<comment type="cofactor">
    <cofactor evidence="8">
        <name>Mn(2+)</name>
        <dbReference type="ChEBI" id="CHEBI:29035"/>
    </cofactor>
    <text evidence="8">Binds 2 manganese ions per subunit.</text>
</comment>
<dbReference type="Gene3D" id="3.40.630.10">
    <property type="entry name" value="Zn peptidases"/>
    <property type="match status" value="1"/>
</dbReference>
<keyword evidence="11" id="KW-1185">Reference proteome</keyword>
<evidence type="ECO:0000256" key="1">
    <source>
        <dbReference type="ARBA" id="ARBA00000135"/>
    </source>
</evidence>
<evidence type="ECO:0000256" key="5">
    <source>
        <dbReference type="ARBA" id="ARBA00022670"/>
    </source>
</evidence>
<name>A0ABZ3FUZ8_9ACTN</name>
<dbReference type="InterPro" id="IPR008283">
    <property type="entry name" value="Peptidase_M17_N"/>
</dbReference>
<comment type="similarity">
    <text evidence="3 8">Belongs to the peptidase M17 family.</text>
</comment>
<evidence type="ECO:0000313" key="11">
    <source>
        <dbReference type="Proteomes" id="UP001442841"/>
    </source>
</evidence>
<dbReference type="PROSITE" id="PS00631">
    <property type="entry name" value="CYTOSOL_AP"/>
    <property type="match status" value="1"/>
</dbReference>
<feature type="binding site" evidence="8">
    <location>
        <position position="261"/>
    </location>
    <ligand>
        <name>Mn(2+)</name>
        <dbReference type="ChEBI" id="CHEBI:29035"/>
        <label>2</label>
    </ligand>
</feature>
<dbReference type="Gene3D" id="3.40.220.10">
    <property type="entry name" value="Leucine Aminopeptidase, subunit E, domain 1"/>
    <property type="match status" value="1"/>
</dbReference>
<feature type="binding site" evidence="8">
    <location>
        <position position="345"/>
    </location>
    <ligand>
        <name>Mn(2+)</name>
        <dbReference type="ChEBI" id="CHEBI:29035"/>
        <label>2</label>
    </ligand>
</feature>
<keyword evidence="8" id="KW-0963">Cytoplasm</keyword>
<dbReference type="PRINTS" id="PR00481">
    <property type="entry name" value="LAMNOPPTDASE"/>
</dbReference>
<dbReference type="RefSeq" id="WP_425309848.1">
    <property type="nucleotide sequence ID" value="NZ_CP154795.1"/>
</dbReference>
<feature type="active site" evidence="8">
    <location>
        <position position="273"/>
    </location>
</feature>
<evidence type="ECO:0000259" key="9">
    <source>
        <dbReference type="PROSITE" id="PS00631"/>
    </source>
</evidence>
<feature type="active site" evidence="8">
    <location>
        <position position="347"/>
    </location>
</feature>
<comment type="function">
    <text evidence="7 8">Presumably involved in the processing and regular turnover of intracellular proteins. Catalyzes the removal of unsubstituted N-terminal amino acids from various peptides.</text>
</comment>
<dbReference type="InterPro" id="IPR000819">
    <property type="entry name" value="Peptidase_M17_C"/>
</dbReference>
<evidence type="ECO:0000256" key="6">
    <source>
        <dbReference type="ARBA" id="ARBA00022801"/>
    </source>
</evidence>
<dbReference type="InterPro" id="IPR023042">
    <property type="entry name" value="Peptidase_M17_leu_NH2_pept"/>
</dbReference>
<accession>A0ABZ3FUZ8</accession>
<feature type="binding site" evidence="8">
    <location>
        <position position="343"/>
    </location>
    <ligand>
        <name>Mn(2+)</name>
        <dbReference type="ChEBI" id="CHEBI:29035"/>
        <label>1</label>
    </ligand>
</feature>
<feature type="binding site" evidence="8">
    <location>
        <position position="345"/>
    </location>
    <ligand>
        <name>Mn(2+)</name>
        <dbReference type="ChEBI" id="CHEBI:29035"/>
        <label>1</label>
    </ligand>
</feature>
<gene>
    <name evidence="8" type="primary">pepA</name>
    <name evidence="10" type="ORF">AADG42_14135</name>
</gene>
<dbReference type="PANTHER" id="PTHR11963:SF23">
    <property type="entry name" value="CYTOSOL AMINOPEPTIDASE"/>
    <property type="match status" value="1"/>
</dbReference>
<dbReference type="Pfam" id="PF00883">
    <property type="entry name" value="Peptidase_M17"/>
    <property type="match status" value="1"/>
</dbReference>
<dbReference type="SUPFAM" id="SSF52949">
    <property type="entry name" value="Macro domain-like"/>
    <property type="match status" value="1"/>
</dbReference>
<dbReference type="CDD" id="cd00433">
    <property type="entry name" value="Peptidase_M17"/>
    <property type="match status" value="1"/>
</dbReference>
<keyword evidence="5 8" id="KW-0645">Protease</keyword>
<comment type="subcellular location">
    <subcellularLocation>
        <location evidence="8">Cytoplasm</location>
    </subcellularLocation>
</comment>
<dbReference type="EC" id="3.4.11.1" evidence="8"/>
<evidence type="ECO:0000256" key="3">
    <source>
        <dbReference type="ARBA" id="ARBA00009528"/>
    </source>
</evidence>
<protein>
    <recommendedName>
        <fullName evidence="8">Probable cytosol aminopeptidase</fullName>
        <ecNumber evidence="8">3.4.11.1</ecNumber>
    </recommendedName>
    <alternativeName>
        <fullName evidence="8">Leucine aminopeptidase</fullName>
        <shortName evidence="8">LAP</shortName>
        <ecNumber evidence="8">3.4.11.10</ecNumber>
    </alternativeName>
    <alternativeName>
        <fullName evidence="8">Leucyl aminopeptidase</fullName>
    </alternativeName>
</protein>
<feature type="binding site" evidence="8">
    <location>
        <position position="284"/>
    </location>
    <ligand>
        <name>Mn(2+)</name>
        <dbReference type="ChEBI" id="CHEBI:29035"/>
        <label>2</label>
    </ligand>
</feature>
<comment type="catalytic activity">
    <reaction evidence="2 8">
        <text>Release of an N-terminal amino acid, preferentially leucine, but not glutamic or aspartic acids.</text>
        <dbReference type="EC" id="3.4.11.10"/>
    </reaction>
</comment>
<keyword evidence="8" id="KW-0479">Metal-binding</keyword>
<dbReference type="Pfam" id="PF02789">
    <property type="entry name" value="Peptidase_M17_N"/>
    <property type="match status" value="1"/>
</dbReference>
<reference evidence="10 11" key="1">
    <citation type="submission" date="2024-04" db="EMBL/GenBank/DDBJ databases">
        <title>Isolation of an actinomycete strain from pig manure.</title>
        <authorList>
            <person name="Gong T."/>
            <person name="Yu Z."/>
            <person name="An M."/>
            <person name="Wei C."/>
            <person name="Yang W."/>
            <person name="Liu L."/>
        </authorList>
    </citation>
    <scope>NUCLEOTIDE SEQUENCE [LARGE SCALE GENOMIC DNA]</scope>
    <source>
        <strain evidence="10 11">ZF39</strain>
    </source>
</reference>
<dbReference type="PANTHER" id="PTHR11963">
    <property type="entry name" value="LEUCINE AMINOPEPTIDASE-RELATED"/>
    <property type="match status" value="1"/>
</dbReference>
<evidence type="ECO:0000256" key="7">
    <source>
        <dbReference type="ARBA" id="ARBA00049972"/>
    </source>
</evidence>
<sequence>MVNPITLPQLSRVKAVPARTDALVVALTGDGDKTEVRLPSGLAKSFEKKFGSSAAEVVAELGGKPKPGSVTVLPGGNGQRLVVVGLGSDAPSPATLRTAAGAAARVVSGLSGVGRVAVALPADEPELLKAVVEGTLLGQYGYAGVKSEAKDKPAPEFSIVSTVADNRIVDDARAITAAQVVAREWVNLPPNLLYPDSFAQAAKQFVADSKIAVEILTEKELERDGFGGFMAVGGGSSRLPRLVRLSYAPARAKAHLVLVGKGLTFDSGGLNLKPGDSMSTMRCDMAGAAAVIAATQAIAQLGLKVKVTTYACMAENMPSDTAFRPSDVLTMYGGTTVENYNTDAEGRLVLADALARGSEDNPDLVIDVATLTGAAMVALGTEIFGVFSDSDEVADRVLGAAETAGEQAWRLPMGEWSAEALESKVADLKSGGGRWGGASIAASFLRHFVADELDWAHLDIAPGSFNEGSAKGEIPVGGTGIAVRTLVEVARGLQN</sequence>
<dbReference type="Proteomes" id="UP001442841">
    <property type="component" value="Chromosome"/>
</dbReference>
<dbReference type="EC" id="3.4.11.10" evidence="8"/>
<feature type="binding site" evidence="8">
    <location>
        <position position="266"/>
    </location>
    <ligand>
        <name>Mn(2+)</name>
        <dbReference type="ChEBI" id="CHEBI:29035"/>
        <label>1</label>
    </ligand>
</feature>
<feature type="domain" description="Cytosol aminopeptidase" evidence="9">
    <location>
        <begin position="341"/>
        <end position="348"/>
    </location>
</feature>
<evidence type="ECO:0000313" key="10">
    <source>
        <dbReference type="EMBL" id="XAN08391.1"/>
    </source>
</evidence>
<dbReference type="GO" id="GO:0004177">
    <property type="term" value="F:aminopeptidase activity"/>
    <property type="evidence" value="ECO:0007669"/>
    <property type="project" value="UniProtKB-KW"/>
</dbReference>
<dbReference type="NCBIfam" id="NF002073">
    <property type="entry name" value="PRK00913.1-2"/>
    <property type="match status" value="1"/>
</dbReference>
<evidence type="ECO:0000256" key="4">
    <source>
        <dbReference type="ARBA" id="ARBA00022438"/>
    </source>
</evidence>
<evidence type="ECO:0000256" key="8">
    <source>
        <dbReference type="HAMAP-Rule" id="MF_00181"/>
    </source>
</evidence>
<keyword evidence="8" id="KW-0464">Manganese</keyword>
<dbReference type="EMBL" id="CP154795">
    <property type="protein sequence ID" value="XAN08391.1"/>
    <property type="molecule type" value="Genomic_DNA"/>
</dbReference>
<comment type="catalytic activity">
    <reaction evidence="1 8">
        <text>Release of an N-terminal amino acid, Xaa-|-Yaa-, in which Xaa is preferably Leu, but may be other amino acids including Pro although not Arg or Lys, and Yaa may be Pro. Amino acid amides and methyl esters are also readily hydrolyzed, but rates on arylamides are exceedingly low.</text>
        <dbReference type="EC" id="3.4.11.1"/>
    </reaction>
</comment>
<dbReference type="HAMAP" id="MF_00181">
    <property type="entry name" value="Cytosol_peptidase_M17"/>
    <property type="match status" value="1"/>
</dbReference>
<feature type="binding site" evidence="8">
    <location>
        <position position="266"/>
    </location>
    <ligand>
        <name>Mn(2+)</name>
        <dbReference type="ChEBI" id="CHEBI:29035"/>
        <label>2</label>
    </ligand>
</feature>
<dbReference type="SUPFAM" id="SSF53187">
    <property type="entry name" value="Zn-dependent exopeptidases"/>
    <property type="match status" value="1"/>
</dbReference>
<dbReference type="InterPro" id="IPR043472">
    <property type="entry name" value="Macro_dom-like"/>
</dbReference>
<proteinExistence type="inferred from homology"/>
<keyword evidence="4 8" id="KW-0031">Aminopeptidase</keyword>
<organism evidence="10 11">
    <name type="scientific">Ammonicoccus fulvus</name>
    <dbReference type="NCBI Taxonomy" id="3138240"/>
    <lineage>
        <taxon>Bacteria</taxon>
        <taxon>Bacillati</taxon>
        <taxon>Actinomycetota</taxon>
        <taxon>Actinomycetes</taxon>
        <taxon>Propionibacteriales</taxon>
        <taxon>Propionibacteriaceae</taxon>
        <taxon>Ammonicoccus</taxon>
    </lineage>
</organism>
<evidence type="ECO:0000256" key="2">
    <source>
        <dbReference type="ARBA" id="ARBA00000967"/>
    </source>
</evidence>
<dbReference type="InterPro" id="IPR011356">
    <property type="entry name" value="Leucine_aapep/pepB"/>
</dbReference>